<sequence length="572" mass="62597">MARGGLTRFVAVSLLVGTHVGLVSSSQVSWCDSTPENQRYEVFLGVETCIPLCAFVDSKPPPPSPPPEPAAQEDVGERRRLLSDRKLLQSNLLNISRTEISHGYPDTYEDPFKYPYDEVNYPPSAALIGAEEYTEVTKNYCFTPSAGEECTYTVCFQAEDLDGEYDVSTARCYRLDVYNAVLKFDGDDEAEYDQLNQLMKAPDGLTMSSWVYPDCSGNYVGNQTLMYFGSDRNYETSMGTDEGLKIRHGLKWSIGADSETGSFYYTDCEVGSVFSPSQYYCGVWHYVLVTIAPDSTGFLFVDGYKAGHELPTSQDEYTWSVTEFTTRSRVDDGADGTTDGVYRFGYLQGEGEGFIGMLDEMRVWNKAVSQYEAFELMLARSADSSVKNVFTMSTDSSAVTSPTTLVGAPEITYKAIPPMVPCVLGMEHSVGPTVGDCTTEVYGWNFADGLMTQCSIAGMQVRATYVSDDVVKCDTPGHVSPRFSEVLATNDGTNFTDTTAAGKTIYHLYLESSLYLQGESTQGASADDVCEDFTADSLAVSVGTWVCPKCGPPSNQNADPADFSTPCLTESC</sequence>
<dbReference type="InterPro" id="IPR013320">
    <property type="entry name" value="ConA-like_dom_sf"/>
</dbReference>
<evidence type="ECO:0000259" key="3">
    <source>
        <dbReference type="Pfam" id="PF01833"/>
    </source>
</evidence>
<dbReference type="InterPro" id="IPR013783">
    <property type="entry name" value="Ig-like_fold"/>
</dbReference>
<feature type="signal peptide" evidence="2">
    <location>
        <begin position="1"/>
        <end position="25"/>
    </location>
</feature>
<feature type="domain" description="IPT/TIG" evidence="3">
    <location>
        <begin position="428"/>
        <end position="494"/>
    </location>
</feature>
<feature type="region of interest" description="Disordered" evidence="1">
    <location>
        <begin position="57"/>
        <end position="77"/>
    </location>
</feature>
<protein>
    <recommendedName>
        <fullName evidence="3">IPT/TIG domain-containing protein</fullName>
    </recommendedName>
</protein>
<evidence type="ECO:0000313" key="4">
    <source>
        <dbReference type="EMBL" id="KAK3271663.1"/>
    </source>
</evidence>
<feature type="chain" id="PRO_5041969903" description="IPT/TIG domain-containing protein" evidence="2">
    <location>
        <begin position="26"/>
        <end position="572"/>
    </location>
</feature>
<reference evidence="4 5" key="1">
    <citation type="journal article" date="2015" name="Genome Biol. Evol.">
        <title>Comparative Genomics of a Bacterivorous Green Alga Reveals Evolutionary Causalities and Consequences of Phago-Mixotrophic Mode of Nutrition.</title>
        <authorList>
            <person name="Burns J.A."/>
            <person name="Paasch A."/>
            <person name="Narechania A."/>
            <person name="Kim E."/>
        </authorList>
    </citation>
    <scope>NUCLEOTIDE SEQUENCE [LARGE SCALE GENOMIC DNA]</scope>
    <source>
        <strain evidence="4 5">PLY_AMNH</strain>
    </source>
</reference>
<dbReference type="AlphaFoldDB" id="A0AAE0G516"/>
<dbReference type="Pfam" id="PF13385">
    <property type="entry name" value="Laminin_G_3"/>
    <property type="match status" value="1"/>
</dbReference>
<dbReference type="Pfam" id="PF01833">
    <property type="entry name" value="TIG"/>
    <property type="match status" value="1"/>
</dbReference>
<organism evidence="4 5">
    <name type="scientific">Cymbomonas tetramitiformis</name>
    <dbReference type="NCBI Taxonomy" id="36881"/>
    <lineage>
        <taxon>Eukaryota</taxon>
        <taxon>Viridiplantae</taxon>
        <taxon>Chlorophyta</taxon>
        <taxon>Pyramimonadophyceae</taxon>
        <taxon>Pyramimonadales</taxon>
        <taxon>Pyramimonadaceae</taxon>
        <taxon>Cymbomonas</taxon>
    </lineage>
</organism>
<evidence type="ECO:0000256" key="1">
    <source>
        <dbReference type="SAM" id="MobiDB-lite"/>
    </source>
</evidence>
<dbReference type="EMBL" id="LGRX02009471">
    <property type="protein sequence ID" value="KAK3271663.1"/>
    <property type="molecule type" value="Genomic_DNA"/>
</dbReference>
<keyword evidence="5" id="KW-1185">Reference proteome</keyword>
<dbReference type="InterPro" id="IPR014756">
    <property type="entry name" value="Ig_E-set"/>
</dbReference>
<evidence type="ECO:0000256" key="2">
    <source>
        <dbReference type="SAM" id="SignalP"/>
    </source>
</evidence>
<dbReference type="SUPFAM" id="SSF81296">
    <property type="entry name" value="E set domains"/>
    <property type="match status" value="1"/>
</dbReference>
<evidence type="ECO:0000313" key="5">
    <source>
        <dbReference type="Proteomes" id="UP001190700"/>
    </source>
</evidence>
<accession>A0AAE0G516</accession>
<dbReference type="InterPro" id="IPR002909">
    <property type="entry name" value="IPT_dom"/>
</dbReference>
<proteinExistence type="predicted"/>
<comment type="caution">
    <text evidence="4">The sequence shown here is derived from an EMBL/GenBank/DDBJ whole genome shotgun (WGS) entry which is preliminary data.</text>
</comment>
<feature type="compositionally biased region" description="Pro residues" evidence="1">
    <location>
        <begin position="59"/>
        <end position="69"/>
    </location>
</feature>
<dbReference type="Gene3D" id="2.60.120.200">
    <property type="match status" value="1"/>
</dbReference>
<dbReference type="Proteomes" id="UP001190700">
    <property type="component" value="Unassembled WGS sequence"/>
</dbReference>
<name>A0AAE0G516_9CHLO</name>
<gene>
    <name evidence="4" type="ORF">CYMTET_20003</name>
</gene>
<keyword evidence="2" id="KW-0732">Signal</keyword>
<dbReference type="Gene3D" id="2.60.40.10">
    <property type="entry name" value="Immunoglobulins"/>
    <property type="match status" value="1"/>
</dbReference>
<dbReference type="SUPFAM" id="SSF49899">
    <property type="entry name" value="Concanavalin A-like lectins/glucanases"/>
    <property type="match status" value="1"/>
</dbReference>